<dbReference type="EnsemblProtists" id="EKX38908">
    <property type="protein sequence ID" value="EKX38908"/>
    <property type="gene ID" value="GUITHDRAFT_154590"/>
</dbReference>
<dbReference type="InterPro" id="IPR036365">
    <property type="entry name" value="PGBD-like_sf"/>
</dbReference>
<dbReference type="InterPro" id="IPR002477">
    <property type="entry name" value="Peptidoglycan-bd-like"/>
</dbReference>
<dbReference type="GeneID" id="17295635"/>
<dbReference type="InterPro" id="IPR036366">
    <property type="entry name" value="PGBDSf"/>
</dbReference>
<evidence type="ECO:0000313" key="2">
    <source>
        <dbReference type="EMBL" id="EKX38908.1"/>
    </source>
</evidence>
<name>L1IRP7_GUITC</name>
<evidence type="ECO:0000313" key="4">
    <source>
        <dbReference type="Proteomes" id="UP000011087"/>
    </source>
</evidence>
<dbReference type="HOGENOM" id="CLU_718557_0_0_1"/>
<evidence type="ECO:0000259" key="1">
    <source>
        <dbReference type="Pfam" id="PF01471"/>
    </source>
</evidence>
<sequence>MMNSILACSLPPPPQEVLSFGSRSPAVRALRLILVSLGYMECGRRDYCIGDYYGHRVVLAVKRFQADHGIRHESGTYDETTRAALVHALKSHACNGSSVASRYDRAAPADRFCSAQNEGQGESQAGSAGSSPHIDRQQVHIVDTDGDHILFELTRDGAHVTEYVNGKLEMEDVAWVVVNEASGHIRDPKGVLQVRPEEKEDKLSKLRQLFQQAGKCYSTTSAPKACTIEIDLDLDQEMNNQGKLEAIRQSLQLLHANPDAAMSSICNFFQVCSAQSSHSQEPKPEPAGDQNYKQAELNRLDDVRQDQQEEPGVVMGEVLQNENESVCRGNVAQGSQEMQDELLTLLDMGFGSSESVEELAQLLKHHGGDVSLVVSELIQRRLDAV</sequence>
<accession>L1IRP7</accession>
<dbReference type="Proteomes" id="UP000011087">
    <property type="component" value="Unassembled WGS sequence"/>
</dbReference>
<reference evidence="2 4" key="1">
    <citation type="journal article" date="2012" name="Nature">
        <title>Algal genomes reveal evolutionary mosaicism and the fate of nucleomorphs.</title>
        <authorList>
            <consortium name="DOE Joint Genome Institute"/>
            <person name="Curtis B.A."/>
            <person name="Tanifuji G."/>
            <person name="Burki F."/>
            <person name="Gruber A."/>
            <person name="Irimia M."/>
            <person name="Maruyama S."/>
            <person name="Arias M.C."/>
            <person name="Ball S.G."/>
            <person name="Gile G.H."/>
            <person name="Hirakawa Y."/>
            <person name="Hopkins J.F."/>
            <person name="Kuo A."/>
            <person name="Rensing S.A."/>
            <person name="Schmutz J."/>
            <person name="Symeonidi A."/>
            <person name="Elias M."/>
            <person name="Eveleigh R.J."/>
            <person name="Herman E.K."/>
            <person name="Klute M.J."/>
            <person name="Nakayama T."/>
            <person name="Obornik M."/>
            <person name="Reyes-Prieto A."/>
            <person name="Armbrust E.V."/>
            <person name="Aves S.J."/>
            <person name="Beiko R.G."/>
            <person name="Coutinho P."/>
            <person name="Dacks J.B."/>
            <person name="Durnford D.G."/>
            <person name="Fast N.M."/>
            <person name="Green B.R."/>
            <person name="Grisdale C.J."/>
            <person name="Hempel F."/>
            <person name="Henrissat B."/>
            <person name="Hoppner M.P."/>
            <person name="Ishida K."/>
            <person name="Kim E."/>
            <person name="Koreny L."/>
            <person name="Kroth P.G."/>
            <person name="Liu Y."/>
            <person name="Malik S.B."/>
            <person name="Maier U.G."/>
            <person name="McRose D."/>
            <person name="Mock T."/>
            <person name="Neilson J.A."/>
            <person name="Onodera N.T."/>
            <person name="Poole A.M."/>
            <person name="Pritham E.J."/>
            <person name="Richards T.A."/>
            <person name="Rocap G."/>
            <person name="Roy S.W."/>
            <person name="Sarai C."/>
            <person name="Schaack S."/>
            <person name="Shirato S."/>
            <person name="Slamovits C.H."/>
            <person name="Spencer D.F."/>
            <person name="Suzuki S."/>
            <person name="Worden A.Z."/>
            <person name="Zauner S."/>
            <person name="Barry K."/>
            <person name="Bell C."/>
            <person name="Bharti A.K."/>
            <person name="Crow J.A."/>
            <person name="Grimwood J."/>
            <person name="Kramer R."/>
            <person name="Lindquist E."/>
            <person name="Lucas S."/>
            <person name="Salamov A."/>
            <person name="McFadden G.I."/>
            <person name="Lane C.E."/>
            <person name="Keeling P.J."/>
            <person name="Gray M.W."/>
            <person name="Grigoriev I.V."/>
            <person name="Archibald J.M."/>
        </authorList>
    </citation>
    <scope>NUCLEOTIDE SEQUENCE</scope>
    <source>
        <strain evidence="2 4">CCMP2712</strain>
    </source>
</reference>
<reference evidence="3" key="3">
    <citation type="submission" date="2016-03" db="UniProtKB">
        <authorList>
            <consortium name="EnsemblProtists"/>
        </authorList>
    </citation>
    <scope>IDENTIFICATION</scope>
</reference>
<dbReference type="RefSeq" id="XP_005825888.1">
    <property type="nucleotide sequence ID" value="XM_005825831.1"/>
</dbReference>
<dbReference type="Pfam" id="PF01471">
    <property type="entry name" value="PG_binding_1"/>
    <property type="match status" value="1"/>
</dbReference>
<organism evidence="2">
    <name type="scientific">Guillardia theta (strain CCMP2712)</name>
    <name type="common">Cryptophyte</name>
    <dbReference type="NCBI Taxonomy" id="905079"/>
    <lineage>
        <taxon>Eukaryota</taxon>
        <taxon>Cryptophyceae</taxon>
        <taxon>Pyrenomonadales</taxon>
        <taxon>Geminigeraceae</taxon>
        <taxon>Guillardia</taxon>
    </lineage>
</organism>
<dbReference type="Gene3D" id="1.10.101.10">
    <property type="entry name" value="PGBD-like superfamily/PGBD"/>
    <property type="match status" value="1"/>
</dbReference>
<feature type="domain" description="Peptidoglycan binding-like" evidence="1">
    <location>
        <begin position="24"/>
        <end position="85"/>
    </location>
</feature>
<protein>
    <recommendedName>
        <fullName evidence="1">Peptidoglycan binding-like domain-containing protein</fullName>
    </recommendedName>
</protein>
<gene>
    <name evidence="2" type="ORF">GUITHDRAFT_154590</name>
</gene>
<keyword evidence="4" id="KW-1185">Reference proteome</keyword>
<dbReference type="PaxDb" id="55529-EKX38908"/>
<dbReference type="SUPFAM" id="SSF47090">
    <property type="entry name" value="PGBD-like"/>
    <property type="match status" value="1"/>
</dbReference>
<dbReference type="KEGG" id="gtt:GUITHDRAFT_154590"/>
<dbReference type="EMBL" id="JH993044">
    <property type="protein sequence ID" value="EKX38908.1"/>
    <property type="molecule type" value="Genomic_DNA"/>
</dbReference>
<proteinExistence type="predicted"/>
<reference evidence="4" key="2">
    <citation type="submission" date="2012-11" db="EMBL/GenBank/DDBJ databases">
        <authorList>
            <person name="Kuo A."/>
            <person name="Curtis B.A."/>
            <person name="Tanifuji G."/>
            <person name="Burki F."/>
            <person name="Gruber A."/>
            <person name="Irimia M."/>
            <person name="Maruyama S."/>
            <person name="Arias M.C."/>
            <person name="Ball S.G."/>
            <person name="Gile G.H."/>
            <person name="Hirakawa Y."/>
            <person name="Hopkins J.F."/>
            <person name="Rensing S.A."/>
            <person name="Schmutz J."/>
            <person name="Symeonidi A."/>
            <person name="Elias M."/>
            <person name="Eveleigh R.J."/>
            <person name="Herman E.K."/>
            <person name="Klute M.J."/>
            <person name="Nakayama T."/>
            <person name="Obornik M."/>
            <person name="Reyes-Prieto A."/>
            <person name="Armbrust E.V."/>
            <person name="Aves S.J."/>
            <person name="Beiko R.G."/>
            <person name="Coutinho P."/>
            <person name="Dacks J.B."/>
            <person name="Durnford D.G."/>
            <person name="Fast N.M."/>
            <person name="Green B.R."/>
            <person name="Grisdale C."/>
            <person name="Hempe F."/>
            <person name="Henrissat B."/>
            <person name="Hoppner M.P."/>
            <person name="Ishida K.-I."/>
            <person name="Kim E."/>
            <person name="Koreny L."/>
            <person name="Kroth P.G."/>
            <person name="Liu Y."/>
            <person name="Malik S.-B."/>
            <person name="Maier U.G."/>
            <person name="McRose D."/>
            <person name="Mock T."/>
            <person name="Neilson J.A."/>
            <person name="Onodera N.T."/>
            <person name="Poole A.M."/>
            <person name="Pritham E.J."/>
            <person name="Richards T.A."/>
            <person name="Rocap G."/>
            <person name="Roy S.W."/>
            <person name="Sarai C."/>
            <person name="Schaack S."/>
            <person name="Shirato S."/>
            <person name="Slamovits C.H."/>
            <person name="Spencer D.F."/>
            <person name="Suzuki S."/>
            <person name="Worden A.Z."/>
            <person name="Zauner S."/>
            <person name="Barry K."/>
            <person name="Bell C."/>
            <person name="Bharti A.K."/>
            <person name="Crow J.A."/>
            <person name="Grimwood J."/>
            <person name="Kramer R."/>
            <person name="Lindquist E."/>
            <person name="Lucas S."/>
            <person name="Salamov A."/>
            <person name="McFadden G.I."/>
            <person name="Lane C.E."/>
            <person name="Keeling P.J."/>
            <person name="Gray M.W."/>
            <person name="Grigoriev I.V."/>
            <person name="Archibald J.M."/>
        </authorList>
    </citation>
    <scope>NUCLEOTIDE SEQUENCE</scope>
    <source>
        <strain evidence="4">CCMP2712</strain>
    </source>
</reference>
<evidence type="ECO:0000313" key="3">
    <source>
        <dbReference type="EnsemblProtists" id="EKX38908"/>
    </source>
</evidence>
<dbReference type="AlphaFoldDB" id="L1IRP7"/>
<dbReference type="OrthoDB" id="417450at2759"/>